<keyword evidence="2" id="KW-1133">Transmembrane helix</keyword>
<dbReference type="Proteomes" id="UP000624709">
    <property type="component" value="Unassembled WGS sequence"/>
</dbReference>
<evidence type="ECO:0000313" key="4">
    <source>
        <dbReference type="Proteomes" id="UP000624709"/>
    </source>
</evidence>
<reference evidence="3 4" key="1">
    <citation type="submission" date="2021-01" db="EMBL/GenBank/DDBJ databases">
        <title>Whole genome shotgun sequence of Actinoplanes palleronii NBRC 14916.</title>
        <authorList>
            <person name="Komaki H."/>
            <person name="Tamura T."/>
        </authorList>
    </citation>
    <scope>NUCLEOTIDE SEQUENCE [LARGE SCALE GENOMIC DNA]</scope>
    <source>
        <strain evidence="3 4">NBRC 14916</strain>
    </source>
</reference>
<keyword evidence="2" id="KW-0472">Membrane</keyword>
<dbReference type="EMBL" id="BOMS01000057">
    <property type="protein sequence ID" value="GIE68171.1"/>
    <property type="molecule type" value="Genomic_DNA"/>
</dbReference>
<proteinExistence type="predicted"/>
<feature type="compositionally biased region" description="Pro residues" evidence="1">
    <location>
        <begin position="458"/>
        <end position="471"/>
    </location>
</feature>
<name>A0ABQ4BCR4_9ACTN</name>
<organism evidence="3 4">
    <name type="scientific">Actinoplanes palleronii</name>
    <dbReference type="NCBI Taxonomy" id="113570"/>
    <lineage>
        <taxon>Bacteria</taxon>
        <taxon>Bacillati</taxon>
        <taxon>Actinomycetota</taxon>
        <taxon>Actinomycetes</taxon>
        <taxon>Micromonosporales</taxon>
        <taxon>Micromonosporaceae</taxon>
        <taxon>Actinoplanes</taxon>
    </lineage>
</organism>
<feature type="compositionally biased region" description="Low complexity" evidence="1">
    <location>
        <begin position="221"/>
        <end position="230"/>
    </location>
</feature>
<feature type="region of interest" description="Disordered" evidence="1">
    <location>
        <begin position="209"/>
        <end position="230"/>
    </location>
</feature>
<evidence type="ECO:0000313" key="3">
    <source>
        <dbReference type="EMBL" id="GIE68171.1"/>
    </source>
</evidence>
<comment type="caution">
    <text evidence="3">The sequence shown here is derived from an EMBL/GenBank/DDBJ whole genome shotgun (WGS) entry which is preliminary data.</text>
</comment>
<feature type="transmembrane region" description="Helical" evidence="2">
    <location>
        <begin position="148"/>
        <end position="169"/>
    </location>
</feature>
<sequence>MDRYPLQVEARRDEPLSRGLWLIKWLLLIPHFVVLLVLWTGVVVLTLAAYLAVLFTGRYPASIRAYNLGVLRWSWRVGYYGYEVLGTDVYPPFTLADVPDFPARLHLDPPERIPRWLPLVAWLFALPHLFVLGALNGAASRSAGVGDAYWYAPLSITLTVLLIGAVALLFTGRYPRGLHDLLLGLARWGLRVAAYLMLLTPRYPPLRLDQGATEPDPVPDAPVAADPPVHPARPSAAGSVIALVVGVLLLAPGIGLGVGGGVLLGLNAARDGAGYVTSPELRAESSTAAITAENLTITDAGVWTRTAADVGGLRVSAISPSGRALFVGIAPQSAVDTWLTGTAHDELVGFTSGRARYERATGPLRPATGPADQSFWLAQSSGTGTATLQWAVTDCRYAVVIANLDGSPAVTADVTGAVQVPGLAGLGSGLLITGVLLFLLAVTLIILGGVGLGRRHSPPPLAGQPPTPSVPPVLTGS</sequence>
<dbReference type="InterPro" id="IPR025498">
    <property type="entry name" value="DUF4389"/>
</dbReference>
<evidence type="ECO:0008006" key="5">
    <source>
        <dbReference type="Google" id="ProtNLM"/>
    </source>
</evidence>
<evidence type="ECO:0000256" key="2">
    <source>
        <dbReference type="SAM" id="Phobius"/>
    </source>
</evidence>
<accession>A0ABQ4BCR4</accession>
<feature type="transmembrane region" description="Helical" evidence="2">
    <location>
        <begin position="430"/>
        <end position="452"/>
    </location>
</feature>
<evidence type="ECO:0000256" key="1">
    <source>
        <dbReference type="SAM" id="MobiDB-lite"/>
    </source>
</evidence>
<dbReference type="RefSeq" id="WP_203826537.1">
    <property type="nucleotide sequence ID" value="NZ_BAAATY010000003.1"/>
</dbReference>
<dbReference type="Pfam" id="PF14333">
    <property type="entry name" value="DUF4389"/>
    <property type="match status" value="2"/>
</dbReference>
<feature type="transmembrane region" description="Helical" evidence="2">
    <location>
        <begin position="240"/>
        <end position="266"/>
    </location>
</feature>
<keyword evidence="4" id="KW-1185">Reference proteome</keyword>
<keyword evidence="2" id="KW-0812">Transmembrane</keyword>
<protein>
    <recommendedName>
        <fullName evidence="5">DUF4389 domain-containing protein</fullName>
    </recommendedName>
</protein>
<feature type="transmembrane region" description="Helical" evidence="2">
    <location>
        <begin position="116"/>
        <end position="136"/>
    </location>
</feature>
<gene>
    <name evidence="3" type="ORF">Apa02nite_042790</name>
</gene>
<feature type="region of interest" description="Disordered" evidence="1">
    <location>
        <begin position="458"/>
        <end position="477"/>
    </location>
</feature>
<feature type="transmembrane region" description="Helical" evidence="2">
    <location>
        <begin position="25"/>
        <end position="55"/>
    </location>
</feature>